<gene>
    <name evidence="1" type="ORF">E1956_18660</name>
</gene>
<dbReference type="RefSeq" id="WP_134751786.1">
    <property type="nucleotide sequence ID" value="NZ_CP038149.1"/>
</dbReference>
<dbReference type="InterPro" id="IPR036388">
    <property type="entry name" value="WH-like_DNA-bd_sf"/>
</dbReference>
<dbReference type="EMBL" id="CP038149">
    <property type="protein sequence ID" value="QBQ99227.1"/>
    <property type="molecule type" value="Genomic_DNA"/>
</dbReference>
<dbReference type="InterPro" id="IPR036390">
    <property type="entry name" value="WH_DNA-bd_sf"/>
</dbReference>
<evidence type="ECO:0000313" key="2">
    <source>
        <dbReference type="Proteomes" id="UP000295727"/>
    </source>
</evidence>
<sequence length="90" mass="10072">MSLYHENFVWPLDMPGLKKLVLCYVAREARLQSSEAELTIREIAFRCGVSDSAVRTYLKELEQDGHITRLVGPGKTVVYRVNLGEAACSA</sequence>
<evidence type="ECO:0000313" key="1">
    <source>
        <dbReference type="EMBL" id="QBQ99227.1"/>
    </source>
</evidence>
<dbReference type="SUPFAM" id="SSF46785">
    <property type="entry name" value="Winged helix' DNA-binding domain"/>
    <property type="match status" value="1"/>
</dbReference>
<reference evidence="1 2" key="1">
    <citation type="submission" date="2019-03" db="EMBL/GenBank/DDBJ databases">
        <title>Paraburkholderia sp. 7MH5, isolated from subtropical forest soil.</title>
        <authorList>
            <person name="Gao Z.-H."/>
            <person name="Qiu L.-H."/>
        </authorList>
    </citation>
    <scope>NUCLEOTIDE SEQUENCE [LARGE SCALE GENOMIC DNA]</scope>
    <source>
        <strain evidence="1 2">7MH5</strain>
    </source>
</reference>
<proteinExistence type="predicted"/>
<protein>
    <submittedName>
        <fullName evidence="1">MarR family transcriptional regulator</fullName>
    </submittedName>
</protein>
<dbReference type="AlphaFoldDB" id="A0A4P7CV99"/>
<dbReference type="Pfam" id="PF13412">
    <property type="entry name" value="HTH_24"/>
    <property type="match status" value="1"/>
</dbReference>
<name>A0A4P7CV99_9BURK</name>
<dbReference type="OrthoDB" id="9114505at2"/>
<dbReference type="Proteomes" id="UP000295727">
    <property type="component" value="Chromosome 2"/>
</dbReference>
<keyword evidence="2" id="KW-1185">Reference proteome</keyword>
<organism evidence="1 2">
    <name type="scientific">Paraburkholderia pallida</name>
    <dbReference type="NCBI Taxonomy" id="2547399"/>
    <lineage>
        <taxon>Bacteria</taxon>
        <taxon>Pseudomonadati</taxon>
        <taxon>Pseudomonadota</taxon>
        <taxon>Betaproteobacteria</taxon>
        <taxon>Burkholderiales</taxon>
        <taxon>Burkholderiaceae</taxon>
        <taxon>Paraburkholderia</taxon>
    </lineage>
</organism>
<dbReference type="Gene3D" id="1.10.10.10">
    <property type="entry name" value="Winged helix-like DNA-binding domain superfamily/Winged helix DNA-binding domain"/>
    <property type="match status" value="1"/>
</dbReference>
<dbReference type="KEGG" id="ppai:E1956_18660"/>
<accession>A0A4P7CV99</accession>